<dbReference type="Pfam" id="PF00375">
    <property type="entry name" value="SDF"/>
    <property type="match status" value="1"/>
</dbReference>
<feature type="transmembrane region" description="Helical" evidence="9">
    <location>
        <begin position="142"/>
        <end position="162"/>
    </location>
</feature>
<keyword evidence="6 9" id="KW-0029">Amino-acid transport</keyword>
<dbReference type="GO" id="GO:0005886">
    <property type="term" value="C:plasma membrane"/>
    <property type="evidence" value="ECO:0007669"/>
    <property type="project" value="UniProtKB-SubCell"/>
</dbReference>
<evidence type="ECO:0000256" key="3">
    <source>
        <dbReference type="ARBA" id="ARBA00022475"/>
    </source>
</evidence>
<dbReference type="GO" id="GO:0032329">
    <property type="term" value="P:serine transport"/>
    <property type="evidence" value="ECO:0007669"/>
    <property type="project" value="InterPro"/>
</dbReference>
<evidence type="ECO:0000313" key="10">
    <source>
        <dbReference type="EMBL" id="NHB92739.1"/>
    </source>
</evidence>
<gene>
    <name evidence="9" type="primary">sstT</name>
    <name evidence="10" type="ORF">C5469_11525</name>
</gene>
<keyword evidence="11" id="KW-1185">Reference proteome</keyword>
<comment type="subcellular location">
    <subcellularLocation>
        <location evidence="9">Cell membrane</location>
        <topology evidence="9">Multi-pass membrane protein</topology>
    </subcellularLocation>
    <subcellularLocation>
        <location evidence="1">Membrane</location>
        <topology evidence="1">Multi-pass membrane protein</topology>
    </subcellularLocation>
</comment>
<evidence type="ECO:0000256" key="1">
    <source>
        <dbReference type="ARBA" id="ARBA00004141"/>
    </source>
</evidence>
<name>A0A7X5QE72_9GAMM</name>
<dbReference type="FunFam" id="1.10.3860.10:FF:000003">
    <property type="entry name" value="Serine/threonine transporter sstT"/>
    <property type="match status" value="1"/>
</dbReference>
<evidence type="ECO:0000256" key="6">
    <source>
        <dbReference type="ARBA" id="ARBA00022970"/>
    </source>
</evidence>
<keyword evidence="3 9" id="KW-1003">Cell membrane</keyword>
<keyword evidence="5 9" id="KW-0769">Symport</keyword>
<dbReference type="AlphaFoldDB" id="A0A7X5QE72"/>
<proteinExistence type="inferred from homology"/>
<comment type="similarity">
    <text evidence="9">Belongs to the dicarboxylate/amino acid:cation symporter (DAACS) (TC 2.A.23) family.</text>
</comment>
<dbReference type="PANTHER" id="PTHR42865:SF8">
    <property type="entry name" value="SERINE_THREONINE TRANSPORTER SSTT"/>
    <property type="match status" value="1"/>
</dbReference>
<accession>A0A7X5QE72</accession>
<feature type="transmembrane region" description="Helical" evidence="9">
    <location>
        <begin position="83"/>
        <end position="105"/>
    </location>
</feature>
<protein>
    <recommendedName>
        <fullName evidence="9">Serine/threonine transporter SstT</fullName>
    </recommendedName>
    <alternativeName>
        <fullName evidence="9">Na(+)/serine-threonine symporter</fullName>
    </alternativeName>
</protein>
<dbReference type="SUPFAM" id="SSF118215">
    <property type="entry name" value="Proton glutamate symport protein"/>
    <property type="match status" value="1"/>
</dbReference>
<dbReference type="HAMAP" id="MF_01582">
    <property type="entry name" value="Ser_Thr_transp_SstT"/>
    <property type="match status" value="1"/>
</dbReference>
<evidence type="ECO:0000256" key="2">
    <source>
        <dbReference type="ARBA" id="ARBA00022448"/>
    </source>
</evidence>
<dbReference type="GO" id="GO:0005295">
    <property type="term" value="F:neutral L-amino acid:sodium symporter activity"/>
    <property type="evidence" value="ECO:0007669"/>
    <property type="project" value="TreeGrafter"/>
</dbReference>
<sequence length="415" mass="43872">MEKQKSGFVHYLTQGSLVKQILVGLIAGILLAWLAPSVAKSISLLGTLFVGALKAVAPILVWVLVMSSIANHKEGQETNIRPILILYILGTFSAALVAVVGSFMFPLQLVLAINDAQMSPPENIMEVIKGMLVNVVANPVNALLNGNYIGILAWAIGLGIALRHATDSTKSLIHDMSEAVTQVVRVVIRLAPIGIFGLVSSTIAETGFKTLLGYVYLLVVLLGCMLVMALVVNPLIVYWKIRRNPYPLVFACLRESGVTAFFTRSSAANIPVNMAMCRRMNLHEDTYSVSIPLGATINMEGAAVTITVLTLAAVNTLGMPVDLLTALLLSVVAAICACGASGVAGGSLLLIPLACSMFGISNEIAMQVVAVGLIIGVLQDSAETGLNSSTDVLFTAAVCQAEDDRLASDQLTRRN</sequence>
<dbReference type="InterPro" id="IPR001991">
    <property type="entry name" value="Na-dicarboxylate_symporter"/>
</dbReference>
<comment type="function">
    <text evidence="9">Involved in the import of serine and threonine into the cell, with the concomitant import of sodium (symport system).</text>
</comment>
<dbReference type="Gene3D" id="1.10.3860.10">
    <property type="entry name" value="Sodium:dicarboxylate symporter"/>
    <property type="match status" value="1"/>
</dbReference>
<evidence type="ECO:0000256" key="4">
    <source>
        <dbReference type="ARBA" id="ARBA00022692"/>
    </source>
</evidence>
<dbReference type="EMBL" id="PUJW01000010">
    <property type="protein sequence ID" value="NHB92739.1"/>
    <property type="molecule type" value="Genomic_DNA"/>
</dbReference>
<feature type="transmembrane region" description="Helical" evidence="9">
    <location>
        <begin position="21"/>
        <end position="39"/>
    </location>
</feature>
<evidence type="ECO:0000256" key="8">
    <source>
        <dbReference type="ARBA" id="ARBA00023136"/>
    </source>
</evidence>
<feature type="transmembrane region" description="Helical" evidence="9">
    <location>
        <begin position="215"/>
        <end position="239"/>
    </location>
</feature>
<organism evidence="10 11">
    <name type="scientific">Photorhabdus cinerea</name>
    <dbReference type="NCBI Taxonomy" id="471575"/>
    <lineage>
        <taxon>Bacteria</taxon>
        <taxon>Pseudomonadati</taxon>
        <taxon>Pseudomonadota</taxon>
        <taxon>Gammaproteobacteria</taxon>
        <taxon>Enterobacterales</taxon>
        <taxon>Morganellaceae</taxon>
        <taxon>Photorhabdus</taxon>
    </lineage>
</organism>
<comment type="caution">
    <text evidence="10">The sequence shown here is derived from an EMBL/GenBank/DDBJ whole genome shotgun (WGS) entry which is preliminary data.</text>
</comment>
<dbReference type="NCBIfam" id="NF010151">
    <property type="entry name" value="PRK13628.1"/>
    <property type="match status" value="1"/>
</dbReference>
<comment type="catalytic activity">
    <reaction evidence="9">
        <text>L-threonine(in) + Na(+)(in) = L-threonine(out) + Na(+)(out)</text>
        <dbReference type="Rhea" id="RHEA:69999"/>
        <dbReference type="ChEBI" id="CHEBI:29101"/>
        <dbReference type="ChEBI" id="CHEBI:57926"/>
    </reaction>
</comment>
<keyword evidence="8 9" id="KW-0472">Membrane</keyword>
<keyword evidence="2 9" id="KW-0813">Transport</keyword>
<keyword evidence="7 9" id="KW-1133">Transmembrane helix</keyword>
<comment type="catalytic activity">
    <reaction evidence="9">
        <text>L-serine(in) + Na(+)(in) = L-serine(out) + Na(+)(out)</text>
        <dbReference type="Rhea" id="RHEA:29575"/>
        <dbReference type="ChEBI" id="CHEBI:29101"/>
        <dbReference type="ChEBI" id="CHEBI:33384"/>
    </reaction>
</comment>
<dbReference type="InterPro" id="IPR036458">
    <property type="entry name" value="Na:dicarbo_symporter_sf"/>
</dbReference>
<evidence type="ECO:0000256" key="7">
    <source>
        <dbReference type="ARBA" id="ARBA00022989"/>
    </source>
</evidence>
<feature type="transmembrane region" description="Helical" evidence="9">
    <location>
        <begin position="289"/>
        <end position="314"/>
    </location>
</feature>
<feature type="transmembrane region" description="Helical" evidence="9">
    <location>
        <begin position="326"/>
        <end position="351"/>
    </location>
</feature>
<dbReference type="PRINTS" id="PR00173">
    <property type="entry name" value="EDTRNSPORT"/>
</dbReference>
<dbReference type="PANTHER" id="PTHR42865">
    <property type="entry name" value="PROTON/GLUTAMATE-ASPARTATE SYMPORTER"/>
    <property type="match status" value="1"/>
</dbReference>
<evidence type="ECO:0000313" key="11">
    <source>
        <dbReference type="Proteomes" id="UP000591844"/>
    </source>
</evidence>
<keyword evidence="4 9" id="KW-0812">Transmembrane</keyword>
<feature type="transmembrane region" description="Helical" evidence="9">
    <location>
        <begin position="45"/>
        <end position="71"/>
    </location>
</feature>
<feature type="transmembrane region" description="Helical" evidence="9">
    <location>
        <begin position="183"/>
        <end position="203"/>
    </location>
</feature>
<dbReference type="InterPro" id="IPR023025">
    <property type="entry name" value="Ser_Thr_transp_SstT"/>
</dbReference>
<evidence type="ECO:0000256" key="9">
    <source>
        <dbReference type="HAMAP-Rule" id="MF_01582"/>
    </source>
</evidence>
<dbReference type="RefSeq" id="WP_166306341.1">
    <property type="nucleotide sequence ID" value="NZ_CAWPIB010000010.1"/>
</dbReference>
<dbReference type="Proteomes" id="UP000591844">
    <property type="component" value="Unassembled WGS sequence"/>
</dbReference>
<reference evidence="10 11" key="1">
    <citation type="submission" date="2018-02" db="EMBL/GenBank/DDBJ databases">
        <authorList>
            <person name="Machado R.A."/>
        </authorList>
    </citation>
    <scope>NUCLEOTIDE SEQUENCE [LARGE SCALE GENOMIC DNA]</scope>
    <source>
        <strain evidence="10 11">DSM 19724</strain>
    </source>
</reference>
<evidence type="ECO:0000256" key="5">
    <source>
        <dbReference type="ARBA" id="ARBA00022847"/>
    </source>
</evidence>
<dbReference type="GO" id="GO:0015826">
    <property type="term" value="P:threonine transport"/>
    <property type="evidence" value="ECO:0007669"/>
    <property type="project" value="InterPro"/>
</dbReference>